<reference evidence="3 4" key="1">
    <citation type="submission" date="2020-02" db="EMBL/GenBank/DDBJ databases">
        <title>Integrative conjugative elements (ICEs) and plasmids drive adaptation of Pseudomonas nitroreducens strain HBP1 to wastewater environment.</title>
        <authorList>
            <person name="Sentchilo V."/>
            <person name="Carraro N."/>
            <person name="Bertelli C."/>
            <person name="van der Meer J.R."/>
        </authorList>
    </citation>
    <scope>NUCLEOTIDE SEQUENCE [LARGE SCALE GENOMIC DNA]</scope>
    <source>
        <strain evidence="3 4">HBP1</strain>
    </source>
</reference>
<accession>A0A6G6IY98</accession>
<evidence type="ECO:0000256" key="1">
    <source>
        <dbReference type="SAM" id="MobiDB-lite"/>
    </source>
</evidence>
<dbReference type="InterPro" id="IPR048494">
    <property type="entry name" value="Dit-like_N"/>
</dbReference>
<evidence type="ECO:0000259" key="2">
    <source>
        <dbReference type="Pfam" id="PF21821"/>
    </source>
</evidence>
<organism evidence="3 4">
    <name type="scientific">Pseudomonas nitroreducens</name>
    <dbReference type="NCBI Taxonomy" id="46680"/>
    <lineage>
        <taxon>Bacteria</taxon>
        <taxon>Pseudomonadati</taxon>
        <taxon>Pseudomonadota</taxon>
        <taxon>Gammaproteobacteria</taxon>
        <taxon>Pseudomonadales</taxon>
        <taxon>Pseudomonadaceae</taxon>
        <taxon>Pseudomonas</taxon>
    </lineage>
</organism>
<name>A0A6G6IY98_PSENT</name>
<evidence type="ECO:0000313" key="4">
    <source>
        <dbReference type="Proteomes" id="UP000501063"/>
    </source>
</evidence>
<dbReference type="RefSeq" id="WP_024767332.1">
    <property type="nucleotide sequence ID" value="NZ_CP049140.1"/>
</dbReference>
<dbReference type="Pfam" id="PF21821">
    <property type="entry name" value="Dit_like"/>
    <property type="match status" value="1"/>
</dbReference>
<feature type="region of interest" description="Disordered" evidence="1">
    <location>
        <begin position="179"/>
        <end position="201"/>
    </location>
</feature>
<feature type="domain" description="Dit-like phage tail protein N-terminal" evidence="2">
    <location>
        <begin position="23"/>
        <end position="159"/>
    </location>
</feature>
<evidence type="ECO:0000313" key="3">
    <source>
        <dbReference type="EMBL" id="QIE88039.1"/>
    </source>
</evidence>
<proteinExistence type="predicted"/>
<dbReference type="Proteomes" id="UP000501063">
    <property type="component" value="Chromosome"/>
</dbReference>
<protein>
    <recommendedName>
        <fullName evidence="2">Dit-like phage tail protein N-terminal domain-containing protein</fullName>
    </recommendedName>
</protein>
<dbReference type="EMBL" id="CP049140">
    <property type="protein sequence ID" value="QIE88039.1"/>
    <property type="molecule type" value="Genomic_DNA"/>
</dbReference>
<sequence length="201" mass="21407">MPNFAGLISINPKRSIGPITAMVTLEELGTDNLQITEHPVELGANINDHAFKQPAEVVIRCGWSNSSLGNLVSGLRQAVSTIFGDSAFGSDYVSGVYNQLLALQESRIPFDVSTGKRTYQNMLMRSLALTTDPRTEYALMCTVVCRQVIIVQTQATTLPPRDAQANPQGTGEVANMGTKQTAQAFPAPGGWLPPDGSGGNG</sequence>
<dbReference type="AlphaFoldDB" id="A0A6G6IY98"/>
<gene>
    <name evidence="3" type="ORF">G5B91_17880</name>
</gene>
<dbReference type="KEGG" id="pnt:G5B91_17880"/>